<dbReference type="SUPFAM" id="SSF63829">
    <property type="entry name" value="Calcium-dependent phosphotriesterase"/>
    <property type="match status" value="1"/>
</dbReference>
<evidence type="ECO:0000313" key="1">
    <source>
        <dbReference type="EMBL" id="XBH15430.1"/>
    </source>
</evidence>
<dbReference type="Gene3D" id="2.60.40.10">
    <property type="entry name" value="Immunoglobulins"/>
    <property type="match status" value="1"/>
</dbReference>
<organism evidence="1">
    <name type="scientific">Telmatobacter sp. DSM 110680</name>
    <dbReference type="NCBI Taxonomy" id="3036704"/>
    <lineage>
        <taxon>Bacteria</taxon>
        <taxon>Pseudomonadati</taxon>
        <taxon>Acidobacteriota</taxon>
        <taxon>Terriglobia</taxon>
        <taxon>Terriglobales</taxon>
        <taxon>Acidobacteriaceae</taxon>
        <taxon>Telmatobacter</taxon>
    </lineage>
</organism>
<sequence>MPRTRIQSAREEMTPEPRIDEIVPSAALPKGEVELVGANLGPNPYGPPVVVVGMNSAQVLMSRPQRVAFRIPENATSGLVEVRTPAGVSNATPIHIARELSSGLHPVTNPAVSRSGMIYATISGQRGKQTPVSVVRVSPDGRGTPFASGILNATGLAFSPEGDLFVTSRAEGNVYRIDGAGESTLYAEGMGVATGAAFDGKGNLFVGDRSGTIFKIDSQRKIFVYATLEPSVSAYHLAVDTEGTLFVTGPTLSSNDAIFAINTHGEARAWYRGLGRPQGLAIAKNGDIYVTASLHGRRGLVRVTSDGHASIVVAGINLVGVAFSPLGTTVVADNDAVYDLDLGVEGMNAF</sequence>
<gene>
    <name evidence="1" type="ORF">P8935_12705</name>
</gene>
<dbReference type="RefSeq" id="WP_348260663.1">
    <property type="nucleotide sequence ID" value="NZ_CP121196.1"/>
</dbReference>
<reference evidence="1" key="1">
    <citation type="submission" date="2023-03" db="EMBL/GenBank/DDBJ databases">
        <title>Edaphobacter sp.</title>
        <authorList>
            <person name="Huber K.J."/>
            <person name="Papendorf J."/>
            <person name="Pilke C."/>
            <person name="Bunk B."/>
            <person name="Sproeer C."/>
            <person name="Pester M."/>
        </authorList>
    </citation>
    <scope>NUCLEOTIDE SEQUENCE</scope>
    <source>
        <strain evidence="1">DSM 110680</strain>
    </source>
</reference>
<accession>A0AAU7DCQ4</accession>
<dbReference type="EMBL" id="CP121196">
    <property type="protein sequence ID" value="XBH15430.1"/>
    <property type="molecule type" value="Genomic_DNA"/>
</dbReference>
<dbReference type="InterPro" id="IPR011042">
    <property type="entry name" value="6-blade_b-propeller_TolB-like"/>
</dbReference>
<dbReference type="AlphaFoldDB" id="A0AAU7DCQ4"/>
<dbReference type="Gene3D" id="2.120.10.30">
    <property type="entry name" value="TolB, C-terminal domain"/>
    <property type="match status" value="1"/>
</dbReference>
<proteinExistence type="predicted"/>
<dbReference type="InterPro" id="IPR013783">
    <property type="entry name" value="Ig-like_fold"/>
</dbReference>
<name>A0AAU7DCQ4_9BACT</name>
<protein>
    <submittedName>
        <fullName evidence="1">Gluconolaconase</fullName>
    </submittedName>
</protein>